<gene>
    <name evidence="2" type="ORF">UJA718_LOCUS27684</name>
</gene>
<feature type="region of interest" description="Disordered" evidence="1">
    <location>
        <begin position="139"/>
        <end position="158"/>
    </location>
</feature>
<dbReference type="AlphaFoldDB" id="A0A820WV54"/>
<proteinExistence type="predicted"/>
<protein>
    <submittedName>
        <fullName evidence="2">Uncharacterized protein</fullName>
    </submittedName>
</protein>
<organism evidence="2 3">
    <name type="scientific">Rotaria socialis</name>
    <dbReference type="NCBI Taxonomy" id="392032"/>
    <lineage>
        <taxon>Eukaryota</taxon>
        <taxon>Metazoa</taxon>
        <taxon>Spiralia</taxon>
        <taxon>Gnathifera</taxon>
        <taxon>Rotifera</taxon>
        <taxon>Eurotatoria</taxon>
        <taxon>Bdelloidea</taxon>
        <taxon>Philodinida</taxon>
        <taxon>Philodinidae</taxon>
        <taxon>Rotaria</taxon>
    </lineage>
</organism>
<evidence type="ECO:0000256" key="1">
    <source>
        <dbReference type="SAM" id="MobiDB-lite"/>
    </source>
</evidence>
<evidence type="ECO:0000313" key="2">
    <source>
        <dbReference type="EMBL" id="CAF4522239.1"/>
    </source>
</evidence>
<feature type="compositionally biased region" description="Basic residues" evidence="1">
    <location>
        <begin position="144"/>
        <end position="158"/>
    </location>
</feature>
<dbReference type="Proteomes" id="UP000663873">
    <property type="component" value="Unassembled WGS sequence"/>
</dbReference>
<evidence type="ECO:0000313" key="3">
    <source>
        <dbReference type="Proteomes" id="UP000663873"/>
    </source>
</evidence>
<keyword evidence="3" id="KW-1185">Reference proteome</keyword>
<sequence>MGNRSARNNQAYGSGDPYLNQYGSGYGYGGQPGLSGYGSNGGYGTGGYGAGGYGPGNYSATTPGSLIPEQWAETQWVSQYVPTVAGRQKRPVIYIAAPMPAANPCGGFGGGLGGGGFGGGLGGGGFGGGGFGGGLPLGGGFGGGKKRKKGKNRLIKQY</sequence>
<comment type="caution">
    <text evidence="2">The sequence shown here is derived from an EMBL/GenBank/DDBJ whole genome shotgun (WGS) entry which is preliminary data.</text>
</comment>
<dbReference type="EMBL" id="CAJOBP010007804">
    <property type="protein sequence ID" value="CAF4522239.1"/>
    <property type="molecule type" value="Genomic_DNA"/>
</dbReference>
<name>A0A820WV54_9BILA</name>
<reference evidence="2" key="1">
    <citation type="submission" date="2021-02" db="EMBL/GenBank/DDBJ databases">
        <authorList>
            <person name="Nowell W R."/>
        </authorList>
    </citation>
    <scope>NUCLEOTIDE SEQUENCE</scope>
</reference>
<accession>A0A820WV54</accession>